<evidence type="ECO:0000313" key="2">
    <source>
        <dbReference type="Proteomes" id="UP000308092"/>
    </source>
</evidence>
<sequence>MPKSSEIHDGRVEGAVKVIQQKNFKISLKLRGNSGSPIYQEEALVRWITKMRDLNLPVTI</sequence>
<gene>
    <name evidence="1" type="ORF">EYZ11_007400</name>
</gene>
<reference evidence="1 2" key="1">
    <citation type="submission" date="2019-03" db="EMBL/GenBank/DDBJ databases">
        <title>The genome sequence of a newly discovered highly antifungal drug resistant Aspergillus species, Aspergillus tanneri NIH 1004.</title>
        <authorList>
            <person name="Mounaud S."/>
            <person name="Singh I."/>
            <person name="Joardar V."/>
            <person name="Pakala S."/>
            <person name="Pakala S."/>
            <person name="Venepally P."/>
            <person name="Hoover J."/>
            <person name="Nierman W."/>
            <person name="Chung J."/>
            <person name="Losada L."/>
        </authorList>
    </citation>
    <scope>NUCLEOTIDE SEQUENCE [LARGE SCALE GENOMIC DNA]</scope>
    <source>
        <strain evidence="1 2">NIH1004</strain>
    </source>
</reference>
<dbReference type="AlphaFoldDB" id="A0A4S3JDA8"/>
<protein>
    <recommendedName>
        <fullName evidence="3">HTH CENPB-type domain-containing protein</fullName>
    </recommendedName>
</protein>
<dbReference type="VEuPathDB" id="FungiDB:EYZ11_007400"/>
<proteinExistence type="predicted"/>
<keyword evidence="2" id="KW-1185">Reference proteome</keyword>
<dbReference type="EMBL" id="SOSA01000285">
    <property type="protein sequence ID" value="THC93120.1"/>
    <property type="molecule type" value="Genomic_DNA"/>
</dbReference>
<name>A0A4S3JDA8_9EURO</name>
<organism evidence="1 2">
    <name type="scientific">Aspergillus tanneri</name>
    <dbReference type="NCBI Taxonomy" id="1220188"/>
    <lineage>
        <taxon>Eukaryota</taxon>
        <taxon>Fungi</taxon>
        <taxon>Dikarya</taxon>
        <taxon>Ascomycota</taxon>
        <taxon>Pezizomycotina</taxon>
        <taxon>Eurotiomycetes</taxon>
        <taxon>Eurotiomycetidae</taxon>
        <taxon>Eurotiales</taxon>
        <taxon>Aspergillaceae</taxon>
        <taxon>Aspergillus</taxon>
        <taxon>Aspergillus subgen. Circumdati</taxon>
    </lineage>
</organism>
<evidence type="ECO:0008006" key="3">
    <source>
        <dbReference type="Google" id="ProtNLM"/>
    </source>
</evidence>
<dbReference type="Proteomes" id="UP000308092">
    <property type="component" value="Unassembled WGS sequence"/>
</dbReference>
<evidence type="ECO:0000313" key="1">
    <source>
        <dbReference type="EMBL" id="THC93120.1"/>
    </source>
</evidence>
<accession>A0A4S3JDA8</accession>
<comment type="caution">
    <text evidence="1">The sequence shown here is derived from an EMBL/GenBank/DDBJ whole genome shotgun (WGS) entry which is preliminary data.</text>
</comment>